<name>A0ABW9B6P4_9BURK</name>
<evidence type="ECO:0000313" key="5">
    <source>
        <dbReference type="EMBL" id="MFM0007052.1"/>
    </source>
</evidence>
<dbReference type="SUPFAM" id="SSF46785">
    <property type="entry name" value="Winged helix' DNA-binding domain"/>
    <property type="match status" value="1"/>
</dbReference>
<sequence length="239" mass="26197">MELPSLKAERLYQKISTLLIGFIKDGTFQQGQALPAERELSKQLGVGRSSVREALIALEIAGWVEIRTGTGVFVRHPGEARIEPALMDAEFSAADLLSARAVIEGEIAALAAKNGTDAQREALARTIGMLEAQSVNNAAFLDEDKRFHLLISEMTGNAVLTEVMTVLWNKRYSPMFTHLETFYADENIPVALNADHRRIGEAILNRDARAAKNAMRAHLRNVHHTLFADSPDGAPPDNG</sequence>
<dbReference type="EMBL" id="JAQQEZ010000052">
    <property type="protein sequence ID" value="MFM0007052.1"/>
    <property type="molecule type" value="Genomic_DNA"/>
</dbReference>
<gene>
    <name evidence="5" type="ORF">PQR57_39575</name>
</gene>
<keyword evidence="6" id="KW-1185">Reference proteome</keyword>
<dbReference type="InterPro" id="IPR036390">
    <property type="entry name" value="WH_DNA-bd_sf"/>
</dbReference>
<evidence type="ECO:0000256" key="3">
    <source>
        <dbReference type="ARBA" id="ARBA00023163"/>
    </source>
</evidence>
<dbReference type="SMART" id="SM00895">
    <property type="entry name" value="FCD"/>
    <property type="match status" value="1"/>
</dbReference>
<keyword evidence="2" id="KW-0238">DNA-binding</keyword>
<dbReference type="RefSeq" id="WP_408181577.1">
    <property type="nucleotide sequence ID" value="NZ_JAQQEZ010000052.1"/>
</dbReference>
<dbReference type="SMART" id="SM00345">
    <property type="entry name" value="HTH_GNTR"/>
    <property type="match status" value="1"/>
</dbReference>
<evidence type="ECO:0000313" key="6">
    <source>
        <dbReference type="Proteomes" id="UP001629230"/>
    </source>
</evidence>
<dbReference type="InterPro" id="IPR000524">
    <property type="entry name" value="Tscrpt_reg_HTH_GntR"/>
</dbReference>
<feature type="domain" description="HTH gntR-type" evidence="4">
    <location>
        <begin position="9"/>
        <end position="77"/>
    </location>
</feature>
<keyword evidence="3" id="KW-0804">Transcription</keyword>
<evidence type="ECO:0000256" key="2">
    <source>
        <dbReference type="ARBA" id="ARBA00023125"/>
    </source>
</evidence>
<proteinExistence type="predicted"/>
<dbReference type="Proteomes" id="UP001629230">
    <property type="component" value="Unassembled WGS sequence"/>
</dbReference>
<dbReference type="CDD" id="cd07377">
    <property type="entry name" value="WHTH_GntR"/>
    <property type="match status" value="1"/>
</dbReference>
<accession>A0ABW9B6P4</accession>
<dbReference type="InterPro" id="IPR036388">
    <property type="entry name" value="WH-like_DNA-bd_sf"/>
</dbReference>
<evidence type="ECO:0000259" key="4">
    <source>
        <dbReference type="PROSITE" id="PS50949"/>
    </source>
</evidence>
<keyword evidence="1" id="KW-0805">Transcription regulation</keyword>
<dbReference type="SUPFAM" id="SSF48008">
    <property type="entry name" value="GntR ligand-binding domain-like"/>
    <property type="match status" value="1"/>
</dbReference>
<reference evidence="5 6" key="1">
    <citation type="journal article" date="2024" name="Chem. Sci.">
        <title>Discovery of megapolipeptins by genome mining of a Burkholderiales bacteria collection.</title>
        <authorList>
            <person name="Paulo B.S."/>
            <person name="Recchia M.J.J."/>
            <person name="Lee S."/>
            <person name="Fergusson C.H."/>
            <person name="Romanowski S.B."/>
            <person name="Hernandez A."/>
            <person name="Krull N."/>
            <person name="Liu D.Y."/>
            <person name="Cavanagh H."/>
            <person name="Bos A."/>
            <person name="Gray C.A."/>
            <person name="Murphy B.T."/>
            <person name="Linington R.G."/>
            <person name="Eustaquio A.S."/>
        </authorList>
    </citation>
    <scope>NUCLEOTIDE SEQUENCE [LARGE SCALE GENOMIC DNA]</scope>
    <source>
        <strain evidence="5 6">RL17-350-BIC-A</strain>
    </source>
</reference>
<dbReference type="PROSITE" id="PS50949">
    <property type="entry name" value="HTH_GNTR"/>
    <property type="match status" value="1"/>
</dbReference>
<protein>
    <submittedName>
        <fullName evidence="5">FadR/GntR family transcriptional regulator</fullName>
    </submittedName>
</protein>
<dbReference type="Gene3D" id="1.10.10.10">
    <property type="entry name" value="Winged helix-like DNA-binding domain superfamily/Winged helix DNA-binding domain"/>
    <property type="match status" value="1"/>
</dbReference>
<evidence type="ECO:0000256" key="1">
    <source>
        <dbReference type="ARBA" id="ARBA00023015"/>
    </source>
</evidence>
<dbReference type="PANTHER" id="PTHR43537:SF5">
    <property type="entry name" value="UXU OPERON TRANSCRIPTIONAL REGULATOR"/>
    <property type="match status" value="1"/>
</dbReference>
<dbReference type="Pfam" id="PF07729">
    <property type="entry name" value="FCD"/>
    <property type="match status" value="1"/>
</dbReference>
<dbReference type="InterPro" id="IPR008920">
    <property type="entry name" value="TF_FadR/GntR_C"/>
</dbReference>
<organism evidence="5 6">
    <name type="scientific">Paraburkholderia dipogonis</name>
    <dbReference type="NCBI Taxonomy" id="1211383"/>
    <lineage>
        <taxon>Bacteria</taxon>
        <taxon>Pseudomonadati</taxon>
        <taxon>Pseudomonadota</taxon>
        <taxon>Betaproteobacteria</taxon>
        <taxon>Burkholderiales</taxon>
        <taxon>Burkholderiaceae</taxon>
        <taxon>Paraburkholderia</taxon>
    </lineage>
</organism>
<dbReference type="Gene3D" id="1.20.120.530">
    <property type="entry name" value="GntR ligand-binding domain-like"/>
    <property type="match status" value="1"/>
</dbReference>
<dbReference type="Pfam" id="PF00392">
    <property type="entry name" value="GntR"/>
    <property type="match status" value="1"/>
</dbReference>
<dbReference type="InterPro" id="IPR011711">
    <property type="entry name" value="GntR_C"/>
</dbReference>
<dbReference type="PRINTS" id="PR00035">
    <property type="entry name" value="HTHGNTR"/>
</dbReference>
<dbReference type="PANTHER" id="PTHR43537">
    <property type="entry name" value="TRANSCRIPTIONAL REGULATOR, GNTR FAMILY"/>
    <property type="match status" value="1"/>
</dbReference>
<comment type="caution">
    <text evidence="5">The sequence shown here is derived from an EMBL/GenBank/DDBJ whole genome shotgun (WGS) entry which is preliminary data.</text>
</comment>